<gene>
    <name evidence="1" type="ORF">GLOINDRAFT_88880</name>
</gene>
<evidence type="ECO:0000313" key="1">
    <source>
        <dbReference type="EMBL" id="ERZ97672.1"/>
    </source>
</evidence>
<dbReference type="EMBL" id="KI299422">
    <property type="protein sequence ID" value="ERZ97672.1"/>
    <property type="molecule type" value="Genomic_DNA"/>
</dbReference>
<proteinExistence type="predicted"/>
<accession>U9SUF3</accession>
<sequence>MNEDIMNQHNLTLGGKLRKLIEESGIKGGGLKSYCVTRWTTSSESVNSVLNLKPVLEKFKIENLLILINTLLDVPLKSGVYARLAKTALSRIEKPVRRTINGEIIPDDNVIVLIENVWIENEIDLSNDIILKGIGNIPKDLDDDFIDNEKNNNENIVLTDDETVDDTNGRVNLMN</sequence>
<dbReference type="AlphaFoldDB" id="U9SUF3"/>
<organism evidence="1">
    <name type="scientific">Rhizophagus irregularis (strain DAOM 181602 / DAOM 197198 / MUCL 43194)</name>
    <name type="common">Arbuscular mycorrhizal fungus</name>
    <name type="synonym">Glomus intraradices</name>
    <dbReference type="NCBI Taxonomy" id="747089"/>
    <lineage>
        <taxon>Eukaryota</taxon>
        <taxon>Fungi</taxon>
        <taxon>Fungi incertae sedis</taxon>
        <taxon>Mucoromycota</taxon>
        <taxon>Glomeromycotina</taxon>
        <taxon>Glomeromycetes</taxon>
        <taxon>Glomerales</taxon>
        <taxon>Glomeraceae</taxon>
        <taxon>Rhizophagus</taxon>
    </lineage>
</organism>
<dbReference type="HOGENOM" id="CLU_1533394_0_0_1"/>
<protein>
    <submittedName>
        <fullName evidence="1">Uncharacterized protein</fullName>
    </submittedName>
</protein>
<reference evidence="1" key="1">
    <citation type="submission" date="2013-07" db="EMBL/GenBank/DDBJ databases">
        <title>The genome of an arbuscular mycorrhizal fungus provides insights into the evolution of the oldest plant symbiosis.</title>
        <authorList>
            <consortium name="DOE Joint Genome Institute"/>
            <person name="Tisserant E."/>
            <person name="Malbreil M."/>
            <person name="Kuo A."/>
            <person name="Kohler A."/>
            <person name="Symeonidi A."/>
            <person name="Balestrini R."/>
            <person name="Charron P."/>
            <person name="Duensing N."/>
            <person name="Frei-dit-Frey N."/>
            <person name="Gianinazzi-Pearson V."/>
            <person name="Gilbert B."/>
            <person name="Handa Y."/>
            <person name="Hijri M."/>
            <person name="Kaul R."/>
            <person name="Kawaguchi M."/>
            <person name="Krajinski F."/>
            <person name="Lammers P."/>
            <person name="Lapierre D."/>
            <person name="Masclaux F.G."/>
            <person name="Murat C."/>
            <person name="Morin E."/>
            <person name="Ndikumana S."/>
            <person name="Pagni M."/>
            <person name="Petitpierre D."/>
            <person name="Requena N."/>
            <person name="Rosikiewicz P."/>
            <person name="Riley R."/>
            <person name="Saito K."/>
            <person name="San Clemente H."/>
            <person name="Shapiro H."/>
            <person name="van Tuinen D."/>
            <person name="Becard G."/>
            <person name="Bonfante P."/>
            <person name="Paszkowski U."/>
            <person name="Shachar-Hill Y."/>
            <person name="Young J.P."/>
            <person name="Sanders I.R."/>
            <person name="Henrissat B."/>
            <person name="Rensing S.A."/>
            <person name="Grigoriev I.V."/>
            <person name="Corradi N."/>
            <person name="Roux C."/>
            <person name="Martin F."/>
        </authorList>
    </citation>
    <scope>NUCLEOTIDE SEQUENCE</scope>
    <source>
        <strain evidence="1">DAOM 197198</strain>
    </source>
</reference>
<name>U9SUF3_RHIID</name>